<dbReference type="AlphaFoldDB" id="A0A9Q8L6R4"/>
<dbReference type="GeneID" id="71982041"/>
<evidence type="ECO:0000313" key="2">
    <source>
        <dbReference type="Proteomes" id="UP000756132"/>
    </source>
</evidence>
<protein>
    <submittedName>
        <fullName evidence="1">Uncharacterized protein</fullName>
    </submittedName>
</protein>
<dbReference type="Proteomes" id="UP000756132">
    <property type="component" value="Chromosome 1"/>
</dbReference>
<proteinExistence type="predicted"/>
<accession>A0A9Q8L6R4</accession>
<evidence type="ECO:0000313" key="1">
    <source>
        <dbReference type="EMBL" id="UJO11916.1"/>
    </source>
</evidence>
<name>A0A9Q8L6R4_PASFU</name>
<gene>
    <name evidence="1" type="ORF">CLAFUR5_02163</name>
</gene>
<dbReference type="RefSeq" id="XP_047756282.1">
    <property type="nucleotide sequence ID" value="XM_047901311.1"/>
</dbReference>
<organism evidence="1 2">
    <name type="scientific">Passalora fulva</name>
    <name type="common">Tomato leaf mold</name>
    <name type="synonym">Cladosporium fulvum</name>
    <dbReference type="NCBI Taxonomy" id="5499"/>
    <lineage>
        <taxon>Eukaryota</taxon>
        <taxon>Fungi</taxon>
        <taxon>Dikarya</taxon>
        <taxon>Ascomycota</taxon>
        <taxon>Pezizomycotina</taxon>
        <taxon>Dothideomycetes</taxon>
        <taxon>Dothideomycetidae</taxon>
        <taxon>Mycosphaerellales</taxon>
        <taxon>Mycosphaerellaceae</taxon>
        <taxon>Fulvia</taxon>
    </lineage>
</organism>
<sequence length="164" mass="17922">MPPTSPGLTDLIDLYISHSPSQSRSGQYHSSLNTWKTIHSLPSTNGTTSLSEYCIYTAVGEKLNVYATFPPAAQAGVTELVIEIYMEAGHIGSMTLTADYNHDLVWQGKVADPAEAVSARSLPRHVQSLQSKGDLGFIYIEPQGLGQMRTLLHLRSADYDEQTP</sequence>
<reference evidence="1" key="2">
    <citation type="journal article" date="2022" name="Microb. Genom.">
        <title>A chromosome-scale genome assembly of the tomato pathogen Cladosporium fulvum reveals a compartmentalized genome architecture and the presence of a dispensable chromosome.</title>
        <authorList>
            <person name="Zaccaron A.Z."/>
            <person name="Chen L.H."/>
            <person name="Samaras A."/>
            <person name="Stergiopoulos I."/>
        </authorList>
    </citation>
    <scope>NUCLEOTIDE SEQUENCE</scope>
    <source>
        <strain evidence="1">Race5_Kim</strain>
    </source>
</reference>
<reference evidence="1" key="1">
    <citation type="submission" date="2021-12" db="EMBL/GenBank/DDBJ databases">
        <authorList>
            <person name="Zaccaron A."/>
            <person name="Stergiopoulos I."/>
        </authorList>
    </citation>
    <scope>NUCLEOTIDE SEQUENCE</scope>
    <source>
        <strain evidence="1">Race5_Kim</strain>
    </source>
</reference>
<keyword evidence="2" id="KW-1185">Reference proteome</keyword>
<dbReference type="EMBL" id="CP090163">
    <property type="protein sequence ID" value="UJO11916.1"/>
    <property type="molecule type" value="Genomic_DNA"/>
</dbReference>
<dbReference type="KEGG" id="ffu:CLAFUR5_02163"/>